<keyword evidence="1" id="KW-1133">Transmembrane helix</keyword>
<accession>A0A1W0CN32</accession>
<reference evidence="2 3" key="1">
    <citation type="submission" date="2017-02" db="EMBL/GenBank/DDBJ databases">
        <title>Chromobacterium haemolyticum H5244.</title>
        <authorList>
            <person name="Gulvik C.A."/>
        </authorList>
    </citation>
    <scope>NUCLEOTIDE SEQUENCE [LARGE SCALE GENOMIC DNA]</scope>
    <source>
        <strain evidence="2 3">H5244</strain>
    </source>
</reference>
<evidence type="ECO:0000313" key="3">
    <source>
        <dbReference type="Proteomes" id="UP000192721"/>
    </source>
</evidence>
<comment type="caution">
    <text evidence="2">The sequence shown here is derived from an EMBL/GenBank/DDBJ whole genome shotgun (WGS) entry which is preliminary data.</text>
</comment>
<feature type="transmembrane region" description="Helical" evidence="1">
    <location>
        <begin position="12"/>
        <end position="32"/>
    </location>
</feature>
<dbReference type="Proteomes" id="UP000192721">
    <property type="component" value="Unassembled WGS sequence"/>
</dbReference>
<dbReference type="Pfam" id="PF16137">
    <property type="entry name" value="DUF4845"/>
    <property type="match status" value="1"/>
</dbReference>
<name>A0A1W0CN32_9NEIS</name>
<evidence type="ECO:0000256" key="1">
    <source>
        <dbReference type="SAM" id="Phobius"/>
    </source>
</evidence>
<protein>
    <submittedName>
        <fullName evidence="2">DUF4845 domain-containing protein</fullName>
    </submittedName>
</protein>
<dbReference type="RefSeq" id="WP_081556171.1">
    <property type="nucleotide sequence ID" value="NZ_MUKV01000023.1"/>
</dbReference>
<gene>
    <name evidence="2" type="ORF">B0T45_16085</name>
</gene>
<sequence length="120" mass="13080">MHFSREKGLSLFSVLLVMIVLGAVLVLGMKVMPVYSEYAEVRQAITALSAQSNVGESSIRRDFNQRAGVAGIASIKGENLVVVAGGNFVYIRATYQREVPLFSNISLLFKFDTQAGQPPQ</sequence>
<keyword evidence="1" id="KW-0812">Transmembrane</keyword>
<organism evidence="2 3">
    <name type="scientific">Chromobacterium haemolyticum</name>
    <dbReference type="NCBI Taxonomy" id="394935"/>
    <lineage>
        <taxon>Bacteria</taxon>
        <taxon>Pseudomonadati</taxon>
        <taxon>Pseudomonadota</taxon>
        <taxon>Betaproteobacteria</taxon>
        <taxon>Neisseriales</taxon>
        <taxon>Chromobacteriaceae</taxon>
        <taxon>Chromobacterium</taxon>
    </lineage>
</organism>
<dbReference type="InterPro" id="IPR032314">
    <property type="entry name" value="DUF4845"/>
</dbReference>
<evidence type="ECO:0000313" key="2">
    <source>
        <dbReference type="EMBL" id="OQS36224.1"/>
    </source>
</evidence>
<keyword evidence="1" id="KW-0472">Membrane</keyword>
<proteinExistence type="predicted"/>
<dbReference type="AlphaFoldDB" id="A0A1W0CN32"/>
<dbReference type="EMBL" id="MUKV01000023">
    <property type="protein sequence ID" value="OQS36224.1"/>
    <property type="molecule type" value="Genomic_DNA"/>
</dbReference>